<evidence type="ECO:0000259" key="5">
    <source>
        <dbReference type="Pfam" id="PF00462"/>
    </source>
</evidence>
<name>A0A3S3NHP1_9MAGN</name>
<dbReference type="Gene3D" id="3.40.30.10">
    <property type="entry name" value="Glutaredoxin"/>
    <property type="match status" value="2"/>
</dbReference>
<evidence type="ECO:0000313" key="7">
    <source>
        <dbReference type="Proteomes" id="UP000283530"/>
    </source>
</evidence>
<keyword evidence="3" id="KW-0963">Cytoplasm</keyword>
<comment type="similarity">
    <text evidence="2">Belongs to the glutaredoxin family. CC-type subfamily.</text>
</comment>
<dbReference type="GO" id="GO:0005737">
    <property type="term" value="C:cytoplasm"/>
    <property type="evidence" value="ECO:0007669"/>
    <property type="project" value="UniProtKB-SubCell"/>
</dbReference>
<comment type="subcellular location">
    <subcellularLocation>
        <location evidence="1">Cytoplasm</location>
    </subcellularLocation>
</comment>
<reference evidence="6 7" key="1">
    <citation type="journal article" date="2019" name="Nat. Plants">
        <title>Stout camphor tree genome fills gaps in understanding of flowering plant genome evolution.</title>
        <authorList>
            <person name="Chaw S.M."/>
            <person name="Liu Y.C."/>
            <person name="Wu Y.W."/>
            <person name="Wang H.Y."/>
            <person name="Lin C.I."/>
            <person name="Wu C.S."/>
            <person name="Ke H.M."/>
            <person name="Chang L.Y."/>
            <person name="Hsu C.Y."/>
            <person name="Yang H.T."/>
            <person name="Sudianto E."/>
            <person name="Hsu M.H."/>
            <person name="Wu K.P."/>
            <person name="Wang L.N."/>
            <person name="Leebens-Mack J.H."/>
            <person name="Tsai I.J."/>
        </authorList>
    </citation>
    <scope>NUCLEOTIDE SEQUENCE [LARGE SCALE GENOMIC DNA]</scope>
    <source>
        <strain evidence="7">cv. Chaw 1501</strain>
        <tissue evidence="6">Young leaves</tissue>
    </source>
</reference>
<evidence type="ECO:0000256" key="4">
    <source>
        <dbReference type="ARBA" id="ARBA00023284"/>
    </source>
</evidence>
<sequence>MHGIQKIFCGSHPTPLPTRKELHLPLITMDQITDMVEQNALVIFSKSSCCMCHAMKTFFTDLGANAFVYELDHNGPVERALIRLLGCNPPVPAVFVGGQLVGTTKHSEKDPSTIRMEQIQILASESGLMIFSKTSCCIVKTSFIGLGANTVVYELDKGPVERELERALIRLLGCNPLVSTVFIGGQLVGTAKDVYKLHIVGRLTSML</sequence>
<dbReference type="STRING" id="337451.A0A3S3NHP1"/>
<evidence type="ECO:0000313" key="6">
    <source>
        <dbReference type="EMBL" id="RWR95319.1"/>
    </source>
</evidence>
<accession>A0A3S3NHP1</accession>
<keyword evidence="4" id="KW-0676">Redox-active center</keyword>
<dbReference type="Pfam" id="PF00462">
    <property type="entry name" value="Glutaredoxin"/>
    <property type="match status" value="1"/>
</dbReference>
<dbReference type="AlphaFoldDB" id="A0A3S3NHP1"/>
<dbReference type="Proteomes" id="UP000283530">
    <property type="component" value="Unassembled WGS sequence"/>
</dbReference>
<evidence type="ECO:0000256" key="3">
    <source>
        <dbReference type="ARBA" id="ARBA00022490"/>
    </source>
</evidence>
<gene>
    <name evidence="6" type="ORF">CKAN_02465800</name>
</gene>
<organism evidence="6 7">
    <name type="scientific">Cinnamomum micranthum f. kanehirae</name>
    <dbReference type="NCBI Taxonomy" id="337451"/>
    <lineage>
        <taxon>Eukaryota</taxon>
        <taxon>Viridiplantae</taxon>
        <taxon>Streptophyta</taxon>
        <taxon>Embryophyta</taxon>
        <taxon>Tracheophyta</taxon>
        <taxon>Spermatophyta</taxon>
        <taxon>Magnoliopsida</taxon>
        <taxon>Magnoliidae</taxon>
        <taxon>Laurales</taxon>
        <taxon>Lauraceae</taxon>
        <taxon>Cinnamomum</taxon>
    </lineage>
</organism>
<dbReference type="InterPro" id="IPR011905">
    <property type="entry name" value="GlrX-like_pln_2"/>
</dbReference>
<dbReference type="OrthoDB" id="418495at2759"/>
<proteinExistence type="inferred from homology"/>
<dbReference type="InterPro" id="IPR036249">
    <property type="entry name" value="Thioredoxin-like_sf"/>
</dbReference>
<dbReference type="PROSITE" id="PS51354">
    <property type="entry name" value="GLUTAREDOXIN_2"/>
    <property type="match status" value="2"/>
</dbReference>
<evidence type="ECO:0000256" key="2">
    <source>
        <dbReference type="ARBA" id="ARBA00007568"/>
    </source>
</evidence>
<dbReference type="PANTHER" id="PTHR10168">
    <property type="entry name" value="GLUTAREDOXIN"/>
    <property type="match status" value="1"/>
</dbReference>
<dbReference type="EMBL" id="QPKB01000011">
    <property type="protein sequence ID" value="RWR95319.1"/>
    <property type="molecule type" value="Genomic_DNA"/>
</dbReference>
<dbReference type="InterPro" id="IPR002109">
    <property type="entry name" value="Glutaredoxin"/>
</dbReference>
<comment type="caution">
    <text evidence="6">The sequence shown here is derived from an EMBL/GenBank/DDBJ whole genome shotgun (WGS) entry which is preliminary data.</text>
</comment>
<keyword evidence="7" id="KW-1185">Reference proteome</keyword>
<feature type="domain" description="Glutaredoxin" evidence="5">
    <location>
        <begin position="42"/>
        <end position="101"/>
    </location>
</feature>
<evidence type="ECO:0000256" key="1">
    <source>
        <dbReference type="ARBA" id="ARBA00004496"/>
    </source>
</evidence>
<dbReference type="SUPFAM" id="SSF52833">
    <property type="entry name" value="Thioredoxin-like"/>
    <property type="match status" value="2"/>
</dbReference>
<protein>
    <submittedName>
        <fullName evidence="6">Glutaredoxin-C1</fullName>
    </submittedName>
</protein>